<name>A0A133KMP7_BIFBI</name>
<feature type="transmembrane region" description="Helical" evidence="1">
    <location>
        <begin position="83"/>
        <end position="103"/>
    </location>
</feature>
<evidence type="ECO:0000256" key="1">
    <source>
        <dbReference type="SAM" id="Phobius"/>
    </source>
</evidence>
<keyword evidence="1" id="KW-1133">Transmembrane helix</keyword>
<evidence type="ECO:0000313" key="2">
    <source>
        <dbReference type="EMBL" id="KWZ80795.1"/>
    </source>
</evidence>
<feature type="transmembrane region" description="Helical" evidence="1">
    <location>
        <begin position="163"/>
        <end position="186"/>
    </location>
</feature>
<dbReference type="AlphaFoldDB" id="A0A133KMP7"/>
<dbReference type="Proteomes" id="UP000070092">
    <property type="component" value="Unassembled WGS sequence"/>
</dbReference>
<organism evidence="2 3">
    <name type="scientific">Bifidobacterium bifidum</name>
    <dbReference type="NCBI Taxonomy" id="1681"/>
    <lineage>
        <taxon>Bacteria</taxon>
        <taxon>Bacillati</taxon>
        <taxon>Actinomycetota</taxon>
        <taxon>Actinomycetes</taxon>
        <taxon>Bifidobacteriales</taxon>
        <taxon>Bifidobacteriaceae</taxon>
        <taxon>Bifidobacterium</taxon>
    </lineage>
</organism>
<keyword evidence="1" id="KW-0472">Membrane</keyword>
<comment type="caution">
    <text evidence="2">The sequence shown here is derived from an EMBL/GenBank/DDBJ whole genome shotgun (WGS) entry which is preliminary data.</text>
</comment>
<dbReference type="EMBL" id="LRPO01000040">
    <property type="protein sequence ID" value="KWZ80795.1"/>
    <property type="molecule type" value="Genomic_DNA"/>
</dbReference>
<proteinExistence type="predicted"/>
<evidence type="ECO:0000313" key="3">
    <source>
        <dbReference type="Proteomes" id="UP000070092"/>
    </source>
</evidence>
<accession>A0A133KMP7</accession>
<reference evidence="2 3" key="1">
    <citation type="submission" date="2016-01" db="EMBL/GenBank/DDBJ databases">
        <authorList>
            <person name="Oliw E.H."/>
        </authorList>
    </citation>
    <scope>NUCLEOTIDE SEQUENCE [LARGE SCALE GENOMIC DNA]</scope>
    <source>
        <strain evidence="2 3">MJR8628B</strain>
    </source>
</reference>
<dbReference type="PATRIC" id="fig|1681.45.peg.29"/>
<keyword evidence="1" id="KW-0812">Transmembrane</keyword>
<gene>
    <name evidence="2" type="ORF">HMPREF3196_01487</name>
</gene>
<sequence>MLPACMKTARMALLTILCLAAQLVTLPLASMTVGLPALVGSGVSLPLATLAALVPATMIAWSLPGMSAADVAAVRNTWLMDRAALLVLIAGMMALGAVMIPVYGTAGVAQALSVGGLGCFGVICGRLCGLRVGAAAPASYLFVCCAIGERAGGRLFFWQFPLMMTLACQSAVCVAVLVVSACVCRVPDRMRIAAVRTL</sequence>
<protein>
    <submittedName>
        <fullName evidence="2">Uncharacterized protein</fullName>
    </submittedName>
</protein>
<feature type="transmembrane region" description="Helical" evidence="1">
    <location>
        <begin position="45"/>
        <end position="63"/>
    </location>
</feature>